<keyword evidence="2" id="KW-1185">Reference proteome</keyword>
<sequence>MLDPFTKKRIGKIMDEYINTKNSSFFNHHTKLSYTINENMVTLVEDRPVFLYGQWTTLGVAQFRMNDNRWAIYWRDRKNDWHFVDKLQPDEDFEKLLEIVEQDRNGLFGT</sequence>
<evidence type="ECO:0000313" key="1">
    <source>
        <dbReference type="EMBL" id="GGF71296.1"/>
    </source>
</evidence>
<dbReference type="InterPro" id="IPR021388">
    <property type="entry name" value="DUF3024"/>
</dbReference>
<dbReference type="RefSeq" id="WP_189023573.1">
    <property type="nucleotide sequence ID" value="NZ_BMKR01000005.1"/>
</dbReference>
<dbReference type="EMBL" id="BMKR01000005">
    <property type="protein sequence ID" value="GGF71296.1"/>
    <property type="molecule type" value="Genomic_DNA"/>
</dbReference>
<evidence type="ECO:0008006" key="3">
    <source>
        <dbReference type="Google" id="ProtNLM"/>
    </source>
</evidence>
<comment type="caution">
    <text evidence="1">The sequence shown here is derived from an EMBL/GenBank/DDBJ whole genome shotgun (WGS) entry which is preliminary data.</text>
</comment>
<evidence type="ECO:0000313" key="2">
    <source>
        <dbReference type="Proteomes" id="UP000637643"/>
    </source>
</evidence>
<dbReference type="Proteomes" id="UP000637643">
    <property type="component" value="Unassembled WGS sequence"/>
</dbReference>
<name>A0A917FDM9_9BACL</name>
<protein>
    <recommendedName>
        <fullName evidence="3">DUF3024 domain-containing protein</fullName>
    </recommendedName>
</protein>
<proteinExistence type="predicted"/>
<accession>A0A917FDM9</accession>
<reference evidence="1" key="2">
    <citation type="submission" date="2020-09" db="EMBL/GenBank/DDBJ databases">
        <authorList>
            <person name="Sun Q."/>
            <person name="Zhou Y."/>
        </authorList>
    </citation>
    <scope>NUCLEOTIDE SEQUENCE</scope>
    <source>
        <strain evidence="1">CGMCC 1.16134</strain>
    </source>
</reference>
<reference evidence="1" key="1">
    <citation type="journal article" date="2014" name="Int. J. Syst. Evol. Microbiol.">
        <title>Complete genome sequence of Corynebacterium casei LMG S-19264T (=DSM 44701T), isolated from a smear-ripened cheese.</title>
        <authorList>
            <consortium name="US DOE Joint Genome Institute (JGI-PGF)"/>
            <person name="Walter F."/>
            <person name="Albersmeier A."/>
            <person name="Kalinowski J."/>
            <person name="Ruckert C."/>
        </authorList>
    </citation>
    <scope>NUCLEOTIDE SEQUENCE</scope>
    <source>
        <strain evidence="1">CGMCC 1.16134</strain>
    </source>
</reference>
<organism evidence="1 2">
    <name type="scientific">Paenibacillus albidus</name>
    <dbReference type="NCBI Taxonomy" id="2041023"/>
    <lineage>
        <taxon>Bacteria</taxon>
        <taxon>Bacillati</taxon>
        <taxon>Bacillota</taxon>
        <taxon>Bacilli</taxon>
        <taxon>Bacillales</taxon>
        <taxon>Paenibacillaceae</taxon>
        <taxon>Paenibacillus</taxon>
    </lineage>
</organism>
<gene>
    <name evidence="1" type="ORF">GCM10010912_15560</name>
</gene>
<dbReference type="AlphaFoldDB" id="A0A917FDM9"/>
<dbReference type="Pfam" id="PF11225">
    <property type="entry name" value="DUF3024"/>
    <property type="match status" value="1"/>
</dbReference>